<gene>
    <name evidence="5" type="primary">yoaJ</name>
    <name evidence="5" type="ORF">LSUE1_G002684</name>
</gene>
<dbReference type="AlphaFoldDB" id="A0A8T9CDM9"/>
<dbReference type="SUPFAM" id="SSF49590">
    <property type="entry name" value="PHL pollen allergen"/>
    <property type="match status" value="1"/>
</dbReference>
<dbReference type="Gene3D" id="2.40.40.10">
    <property type="entry name" value="RlpA-like domain"/>
    <property type="match status" value="1"/>
</dbReference>
<dbReference type="PROSITE" id="PS50842">
    <property type="entry name" value="EXPANSIN_EG45"/>
    <property type="match status" value="1"/>
</dbReference>
<name>A0A8T9CDM9_9HELO</name>
<proteinExistence type="predicted"/>
<keyword evidence="6" id="KW-1185">Reference proteome</keyword>
<dbReference type="Gene3D" id="2.60.40.760">
    <property type="entry name" value="Expansin, cellulose-binding-like domain"/>
    <property type="match status" value="1"/>
</dbReference>
<dbReference type="InterPro" id="IPR007112">
    <property type="entry name" value="Expansin/allergen_DPBB_dom"/>
</dbReference>
<feature type="signal peptide" evidence="3">
    <location>
        <begin position="1"/>
        <end position="18"/>
    </location>
</feature>
<evidence type="ECO:0000259" key="4">
    <source>
        <dbReference type="PROSITE" id="PS50842"/>
    </source>
</evidence>
<dbReference type="PANTHER" id="PTHR31836">
    <property type="match status" value="1"/>
</dbReference>
<evidence type="ECO:0000313" key="5">
    <source>
        <dbReference type="EMBL" id="TVY82627.1"/>
    </source>
</evidence>
<evidence type="ECO:0000313" key="6">
    <source>
        <dbReference type="Proteomes" id="UP000469558"/>
    </source>
</evidence>
<dbReference type="InterPro" id="IPR049818">
    <property type="entry name" value="Expansin_EXLX1-like"/>
</dbReference>
<dbReference type="SUPFAM" id="SSF50685">
    <property type="entry name" value="Barwin-like endoglucanases"/>
    <property type="match status" value="1"/>
</dbReference>
<accession>A0A8T9CDM9</accession>
<feature type="chain" id="PRO_5035751706" evidence="3">
    <location>
        <begin position="19"/>
        <end position="308"/>
    </location>
</feature>
<protein>
    <submittedName>
        <fullName evidence="5">Expansin-YoaJ</fullName>
    </submittedName>
</protein>
<dbReference type="Proteomes" id="UP000469558">
    <property type="component" value="Unassembled WGS sequence"/>
</dbReference>
<dbReference type="PANTHER" id="PTHR31836:SF21">
    <property type="entry name" value="EXPANSIN-LIKE PROTEIN 7"/>
    <property type="match status" value="1"/>
</dbReference>
<organism evidence="5 6">
    <name type="scientific">Lachnellula suecica</name>
    <dbReference type="NCBI Taxonomy" id="602035"/>
    <lineage>
        <taxon>Eukaryota</taxon>
        <taxon>Fungi</taxon>
        <taxon>Dikarya</taxon>
        <taxon>Ascomycota</taxon>
        <taxon>Pezizomycotina</taxon>
        <taxon>Leotiomycetes</taxon>
        <taxon>Helotiales</taxon>
        <taxon>Lachnaceae</taxon>
        <taxon>Lachnellula</taxon>
    </lineage>
</organism>
<evidence type="ECO:0000256" key="3">
    <source>
        <dbReference type="SAM" id="SignalP"/>
    </source>
</evidence>
<dbReference type="Pfam" id="PF03330">
    <property type="entry name" value="DPBB_1"/>
    <property type="match status" value="1"/>
</dbReference>
<feature type="compositionally biased region" description="Low complexity" evidence="2">
    <location>
        <begin position="223"/>
        <end position="302"/>
    </location>
</feature>
<sequence>MRFSSTLAIGASLALANAAVIGKRSLSGEATYYGGNVAGGMCSFSTYTLPSDILGTALSDSNWDNSANCGRCVSVTGPDGNAVTAMIVDQCPGCGTNHLDLFPDAFSDLANPTLGIIPVTWDYVTCPITSPLVLHQKEGVSVDWFSMQVVNANKGVATLEVSIDGGSTWQSTDRQTYNFFEQSSGFGVKTMDIKVTSLDGDEVIVKNVEIGAGSSVTADSNFPSSGTSSSSAVSSSASSSSAPAPSSTLVSSVASTSSGAPASVTGVAASSSSTAATATPTLSIPSASTSTYAAPSATTAVSEDACEP</sequence>
<feature type="domain" description="Expansin-like EG45" evidence="4">
    <location>
        <begin position="39"/>
        <end position="131"/>
    </location>
</feature>
<evidence type="ECO:0000256" key="2">
    <source>
        <dbReference type="SAM" id="MobiDB-lite"/>
    </source>
</evidence>
<dbReference type="CDD" id="cd22272">
    <property type="entry name" value="DPBB_EXLX1-like"/>
    <property type="match status" value="1"/>
</dbReference>
<feature type="region of interest" description="Disordered" evidence="2">
    <location>
        <begin position="216"/>
        <end position="308"/>
    </location>
</feature>
<keyword evidence="1 3" id="KW-0732">Signal</keyword>
<reference evidence="5 6" key="1">
    <citation type="submission" date="2018-05" db="EMBL/GenBank/DDBJ databases">
        <title>Genome sequencing and assembly of the regulated plant pathogen Lachnellula willkommii and related sister species for the development of diagnostic species identification markers.</title>
        <authorList>
            <person name="Giroux E."/>
            <person name="Bilodeau G."/>
        </authorList>
    </citation>
    <scope>NUCLEOTIDE SEQUENCE [LARGE SCALE GENOMIC DNA]</scope>
    <source>
        <strain evidence="5 6">CBS 268.59</strain>
    </source>
</reference>
<dbReference type="InterPro" id="IPR036908">
    <property type="entry name" value="RlpA-like_sf"/>
</dbReference>
<evidence type="ECO:0000256" key="1">
    <source>
        <dbReference type="ARBA" id="ARBA00022729"/>
    </source>
</evidence>
<dbReference type="InterPro" id="IPR009009">
    <property type="entry name" value="RlpA-like_DPBB"/>
</dbReference>
<dbReference type="InterPro" id="IPR051477">
    <property type="entry name" value="Expansin_CellWall"/>
</dbReference>
<dbReference type="EMBL" id="QGMK01000294">
    <property type="protein sequence ID" value="TVY82627.1"/>
    <property type="molecule type" value="Genomic_DNA"/>
</dbReference>
<comment type="caution">
    <text evidence="5">The sequence shown here is derived from an EMBL/GenBank/DDBJ whole genome shotgun (WGS) entry which is preliminary data.</text>
</comment>
<dbReference type="InterPro" id="IPR036749">
    <property type="entry name" value="Expansin_CBD_sf"/>
</dbReference>
<dbReference type="NCBIfam" id="NF041144">
    <property type="entry name" value="expansin_EXLX1"/>
    <property type="match status" value="1"/>
</dbReference>
<dbReference type="OrthoDB" id="406505at2759"/>